<keyword evidence="2" id="KW-0238">DNA-binding</keyword>
<dbReference type="Ensembl" id="ENST00000557139.1">
    <property type="protein sequence ID" value="ENSP00000451786.1"/>
    <property type="gene ID" value="ENSG00000170345.12"/>
</dbReference>
<dbReference type="MassIVE" id="H0YJM3"/>
<dbReference type="InterPro" id="IPR046347">
    <property type="entry name" value="bZIP_sf"/>
</dbReference>
<organism evidence="8 9">
    <name type="scientific">Homo sapiens</name>
    <name type="common">Human</name>
    <dbReference type="NCBI Taxonomy" id="9606"/>
    <lineage>
        <taxon>Eukaryota</taxon>
        <taxon>Metazoa</taxon>
        <taxon>Chordata</taxon>
        <taxon>Craniata</taxon>
        <taxon>Vertebrata</taxon>
        <taxon>Euteleostomi</taxon>
        <taxon>Mammalia</taxon>
        <taxon>Eutheria</taxon>
        <taxon>Euarchontoglires</taxon>
        <taxon>Primates</taxon>
        <taxon>Haplorrhini</taxon>
        <taxon>Catarrhini</taxon>
        <taxon>Hominidae</taxon>
        <taxon>Homo</taxon>
    </lineage>
</organism>
<dbReference type="OrthoDB" id="5866312at2759"/>
<evidence type="ECO:0000256" key="4">
    <source>
        <dbReference type="ARBA" id="ARBA00029563"/>
    </source>
</evidence>
<dbReference type="GO" id="GO:0003700">
    <property type="term" value="F:DNA-binding transcription factor activity"/>
    <property type="evidence" value="ECO:0007669"/>
    <property type="project" value="InterPro"/>
</dbReference>
<dbReference type="GO" id="GO:0003677">
    <property type="term" value="F:DNA binding"/>
    <property type="evidence" value="ECO:0007669"/>
    <property type="project" value="UniProtKB-KW"/>
</dbReference>
<dbReference type="UCSC" id="uc059dnu.1">
    <property type="organism name" value="human"/>
</dbReference>
<feature type="region of interest" description="Disordered" evidence="6">
    <location>
        <begin position="35"/>
        <end position="83"/>
    </location>
</feature>
<keyword evidence="9" id="KW-1185">Reference proteome</keyword>
<evidence type="ECO:0000259" key="7">
    <source>
        <dbReference type="PROSITE" id="PS50217"/>
    </source>
</evidence>
<dbReference type="PANTHER" id="PTHR23351:SF4">
    <property type="entry name" value="PROTEIN C-FOS"/>
    <property type="match status" value="1"/>
</dbReference>
<sequence length="83" mass="9888">RLLRGPIADQSPSPFRSPRPLRWGLLQGWRCEDHDRRPSAEHWQEGQGGTEEEEKRRIRRERNKMAAAKCRNRRRELTDTLQA</sequence>
<dbReference type="PROSITE" id="PS00036">
    <property type="entry name" value="BZIP_BASIC"/>
    <property type="match status" value="1"/>
</dbReference>
<name>H0YJM3_HUMAN</name>
<feature type="non-terminal residue" evidence="8">
    <location>
        <position position="83"/>
    </location>
</feature>
<reference evidence="8 9" key="1">
    <citation type="journal article" date="2001" name="Nature">
        <title>Initial sequencing and analysis of the human genome.</title>
        <authorList>
            <consortium name="International Human Genome Sequencing Consortium"/>
            <person name="Lander E.S."/>
            <person name="Linton L.M."/>
            <person name="Birren B."/>
            <person name="Nusbaum C."/>
            <person name="Zody M.C."/>
            <person name="Baldwin J."/>
            <person name="Devon K."/>
            <person name="Dewar K."/>
            <person name="Doyle M."/>
            <person name="FitzHugh W."/>
            <person name="Funke R."/>
            <person name="Gage D."/>
            <person name="Harris K."/>
            <person name="Heaford A."/>
            <person name="Howland J."/>
            <person name="Kann L."/>
            <person name="Lehoczky J."/>
            <person name="LeVine R."/>
            <person name="McEwan P."/>
            <person name="McKernan K."/>
            <person name="Meldrim J."/>
            <person name="Mesirov J.P."/>
            <person name="Miranda C."/>
            <person name="Morris W."/>
            <person name="Naylor J."/>
            <person name="Raymond C."/>
            <person name="Rosetti M."/>
            <person name="Santos R."/>
            <person name="Sheridan A."/>
            <person name="Sougnez C."/>
            <person name="Stange-Thomann N."/>
            <person name="Stojanovic N."/>
            <person name="Subramanian A."/>
            <person name="Wyman D."/>
            <person name="Rogers J."/>
            <person name="Sulston J."/>
            <person name="Ainscough R."/>
            <person name="Beck S."/>
            <person name="Bentley D."/>
            <person name="Burton J."/>
            <person name="Clee C."/>
            <person name="Carter N."/>
            <person name="Coulson A."/>
            <person name="Deadman R."/>
            <person name="Deloukas P."/>
            <person name="Dunham A."/>
            <person name="Dunham I."/>
            <person name="Durbin R."/>
            <person name="French L."/>
            <person name="Grafham D."/>
            <person name="Gregory S."/>
            <person name="Hubbard T."/>
            <person name="Humphray S."/>
            <person name="Hunt A."/>
            <person name="Jones M."/>
            <person name="Lloyd C."/>
            <person name="McMurray A."/>
            <person name="Matthews L."/>
            <person name="Mercer S."/>
            <person name="Milne S."/>
            <person name="Mullikin J.C."/>
            <person name="Mungall A."/>
            <person name="Plumb R."/>
            <person name="Ross M."/>
            <person name="Shownkeen R."/>
            <person name="Sims S."/>
            <person name="Waterston R.H."/>
            <person name="Wilson R.K."/>
            <person name="Hillier L.W."/>
            <person name="McPherson J.D."/>
            <person name="Marra M.A."/>
            <person name="Mardis E.R."/>
            <person name="Fulton L.A."/>
            <person name="Chinwalla A.T."/>
            <person name="Pepin K.H."/>
            <person name="Gish W.R."/>
            <person name="Chissoe S.L."/>
            <person name="Wendl M.C."/>
            <person name="Delehaunty K.D."/>
            <person name="Miner T.L."/>
            <person name="Delehaunty A."/>
            <person name="Kramer J.B."/>
            <person name="Cook L.L."/>
            <person name="Fulton R.S."/>
            <person name="Johnson D.L."/>
            <person name="Minx P.J."/>
            <person name="Clifton S.W."/>
            <person name="Hawkins T."/>
            <person name="Branscomb E."/>
            <person name="Predki P."/>
            <person name="Richardson P."/>
            <person name="Wenning S."/>
            <person name="Slezak T."/>
            <person name="Doggett N."/>
            <person name="Cheng J.F."/>
            <person name="Olsen A."/>
            <person name="Lucas S."/>
            <person name="Elkin C."/>
            <person name="Uberbacher E."/>
            <person name="Frazier M."/>
            <person name="Gibbs R.A."/>
            <person name="Muzny D.M."/>
            <person name="Scherer S.E."/>
            <person name="Bouck J.B."/>
            <person name="Sodergren E.J."/>
            <person name="Worley K.C."/>
            <person name="Rives C.M."/>
            <person name="Gorrell J.H."/>
            <person name="Metzker M.L."/>
            <person name="Naylor S.L."/>
            <person name="Kucherlapati R.S."/>
            <person name="Nelson D.L."/>
            <person name="Weinstock G.M."/>
            <person name="Sakaki Y."/>
            <person name="Fujiyama A."/>
            <person name="Hattori M."/>
            <person name="Yada T."/>
            <person name="Toyoda A."/>
            <person name="Itoh T."/>
            <person name="Kawagoe C."/>
            <person name="Watanabe H."/>
            <person name="Totoki Y."/>
            <person name="Taylor T."/>
            <person name="Weissenbach J."/>
            <person name="Heilig R."/>
            <person name="Saurin W."/>
            <person name="Artiguenave F."/>
            <person name="Brottier P."/>
            <person name="Bruls T."/>
            <person name="Pelletier E."/>
            <person name="Robert C."/>
            <person name="Wincker P."/>
            <person name="Smith D.R."/>
            <person name="Doucette-Stamm L."/>
            <person name="Rubenfield M."/>
            <person name="Weinstock K."/>
            <person name="Lee H.M."/>
            <person name="Dubois J."/>
            <person name="Rosenthal A."/>
            <person name="Platzer M."/>
            <person name="Nyakatura G."/>
            <person name="Taudien S."/>
            <person name="Rump A."/>
            <person name="Yang H."/>
            <person name="Yu J."/>
            <person name="Wang J."/>
            <person name="Huang G."/>
            <person name="Gu J."/>
            <person name="Hood L."/>
            <person name="Rowen L."/>
            <person name="Madan A."/>
            <person name="Qin S."/>
            <person name="Davis R.W."/>
            <person name="Federspiel N.A."/>
            <person name="Abola A.P."/>
            <person name="Proctor M.J."/>
            <person name="Myers R.M."/>
            <person name="Schmutz J."/>
            <person name="Dickson M."/>
            <person name="Grimwood J."/>
            <person name="Cox D.R."/>
            <person name="Olson M.V."/>
            <person name="Kaul R."/>
            <person name="Raymond C."/>
            <person name="Shimizu N."/>
            <person name="Kawasaki K."/>
            <person name="Minoshima S."/>
            <person name="Evans G.A."/>
            <person name="Athanasiou M."/>
            <person name="Schultz R."/>
            <person name="Roe B.A."/>
            <person name="Chen F."/>
            <person name="Pan H."/>
            <person name="Ramser J."/>
            <person name="Lehrach H."/>
            <person name="Reinhardt R."/>
            <person name="McCombie W.R."/>
            <person name="de la Bastide M."/>
            <person name="Dedhia N."/>
            <person name="Blocker H."/>
            <person name="Hornischer K."/>
            <person name="Nordsiek G."/>
            <person name="Agarwala R."/>
            <person name="Aravind L."/>
            <person name="Bailey J.A."/>
            <person name="Bateman A."/>
            <person name="Batzoglou S."/>
            <person name="Birney E."/>
            <person name="Bork P."/>
            <person name="Brown D.G."/>
            <person name="Burge C.B."/>
            <person name="Cerutti L."/>
            <person name="Chen H.C."/>
            <person name="Church D."/>
            <person name="Clamp M."/>
            <person name="Copley R.R."/>
            <person name="Doerks T."/>
            <person name="Eddy S.R."/>
            <person name="Eichler E.E."/>
            <person name="Furey T.S."/>
            <person name="Galagan J."/>
            <person name="Gilbert J.G."/>
            <person name="Harmon C."/>
            <person name="Hayashizaki Y."/>
            <person name="Haussler D."/>
            <person name="Hermjakob H."/>
            <person name="Hokamp K."/>
            <person name="Jang W."/>
            <person name="Johnson L.S."/>
            <person name="Jones T.A."/>
            <person name="Kasif S."/>
            <person name="Kaspryzk A."/>
            <person name="Kennedy S."/>
            <person name="Kent W.J."/>
            <person name="Kitts P."/>
            <person name="Koonin E.V."/>
            <person name="Korf I."/>
            <person name="Kulp D."/>
            <person name="Lancet D."/>
            <person name="Lowe T.M."/>
            <person name="McLysaght A."/>
            <person name="Mikkelsen T."/>
            <person name="Moran J.V."/>
            <person name="Mulder N."/>
            <person name="Pollara V.J."/>
            <person name="Ponting C.P."/>
            <person name="Schuler G."/>
            <person name="Schultz J."/>
            <person name="Slater G."/>
            <person name="Smit A.F."/>
            <person name="Stupka E."/>
            <person name="Szustakowski J."/>
            <person name="Thierry-Mieg D."/>
            <person name="Thierry-Mieg J."/>
            <person name="Wagner L."/>
            <person name="Wallis J."/>
            <person name="Wheeler R."/>
            <person name="Williams A."/>
            <person name="Wolf Y.I."/>
            <person name="Wolfe K.H."/>
            <person name="Yang S.P."/>
            <person name="Yeh R.F."/>
            <person name="Collins F."/>
            <person name="Guyer M.S."/>
            <person name="Peterson J."/>
            <person name="Felsenfeld A."/>
            <person name="Wetterstrand K.A."/>
            <person name="Patrinos A."/>
            <person name="Morgan M.J."/>
            <person name="de Jong P."/>
            <person name="Catanese J.J."/>
            <person name="Osoegawa K."/>
            <person name="Shizuya H."/>
            <person name="Choi S."/>
            <person name="Chen Y.J."/>
        </authorList>
    </citation>
    <scope>NUCLEOTIDE SEQUENCE [LARGE SCALE GENOMIC DNA]</scope>
</reference>
<dbReference type="Ensembl" id="ENST00000557139.1">
    <property type="protein sequence ID" value="ENSP00000451786.1"/>
    <property type="gene ID" value="ENSG00000170345.11"/>
</dbReference>
<dbReference type="AlphaFoldDB" id="H0YJM3"/>
<dbReference type="Antibodypedia" id="4375">
    <property type="antibodies" value="1931 antibodies from 51 providers"/>
</dbReference>
<dbReference type="PRINTS" id="PR00042">
    <property type="entry name" value="LEUZIPPRFOS"/>
</dbReference>
<dbReference type="GO" id="GO:0006357">
    <property type="term" value="P:regulation of transcription by RNA polymerase II"/>
    <property type="evidence" value="ECO:0007669"/>
    <property type="project" value="InterPro"/>
</dbReference>
<reference evidence="8 9" key="2">
    <citation type="journal article" date="2003" name="Nature">
        <title>The DNA sequence and analysis of human chromosome 14.</title>
        <authorList>
            <person name="Heilig R."/>
            <person name="Eckenberg R."/>
            <person name="Petit J.L."/>
            <person name="Fonknechten N."/>
            <person name="Da Silva C."/>
            <person name="Cattolico L."/>
            <person name="Levy M."/>
            <person name="Barbe V."/>
            <person name="de Berardinis V."/>
            <person name="Ureta-Vidal A."/>
            <person name="Pelletier E."/>
            <person name="Vico V."/>
            <person name="Anthouard V."/>
            <person name="Rowen L."/>
            <person name="Madan A."/>
            <person name="Qin S."/>
            <person name="Sun H."/>
            <person name="Du H."/>
            <person name="Pepin K."/>
            <person name="Artiguenave F."/>
            <person name="Robert C."/>
            <person name="Cruaud C."/>
            <person name="Bruls T."/>
            <person name="Jaillon O."/>
            <person name="Friedlander L."/>
            <person name="Samson G."/>
            <person name="Brottier P."/>
            <person name="Cure S."/>
            <person name="Segurens B."/>
            <person name="Aniere F."/>
            <person name="Samain S."/>
            <person name="Crespeau H."/>
            <person name="Abbasi N."/>
            <person name="Aiach N."/>
            <person name="Boscus D."/>
            <person name="Dickhoff R."/>
            <person name="Dors M."/>
            <person name="Dubois I."/>
            <person name="Friedman C."/>
            <person name="Gouyvenoux M."/>
            <person name="James R."/>
            <person name="Madan A."/>
            <person name="Mairey-Estrada B."/>
            <person name="Mangenot S."/>
            <person name="Martins N."/>
            <person name="Menard M."/>
            <person name="Oztas S."/>
            <person name="Ratcliffe A."/>
            <person name="Shaffer T."/>
            <person name="Trask B."/>
            <person name="Vacherie B."/>
            <person name="Bellemere C."/>
            <person name="Belser C."/>
            <person name="Besnard-Gonnet M."/>
            <person name="Bartol-Mavel D."/>
            <person name="Boutard M."/>
            <person name="Briez-Silla S."/>
            <person name="Combette S."/>
            <person name="Dufosse-Laurent V."/>
            <person name="Ferron C."/>
            <person name="Lechaplais C."/>
            <person name="Louesse C."/>
            <person name="Muselet D."/>
            <person name="Magdelenat G."/>
            <person name="Pateau E."/>
            <person name="Petit E."/>
            <person name="Sirvain-Trukniewicz P."/>
            <person name="Trybou A."/>
            <person name="Vega-Czarny N."/>
            <person name="Bataille E."/>
            <person name="Bluet E."/>
            <person name="Bordelais I."/>
            <person name="Dubois M."/>
            <person name="Dumont C."/>
            <person name="Guerin T."/>
            <person name="Haffray S."/>
            <person name="Hammadi R."/>
            <person name="Muanga J."/>
            <person name="Pellouin V."/>
            <person name="Robert D."/>
            <person name="Wunderle E."/>
            <person name="Gauguet G."/>
            <person name="Roy A."/>
            <person name="Sainte-Marthe L."/>
            <person name="Verdier J."/>
            <person name="Verdier-Discala C."/>
            <person name="Hillier L."/>
            <person name="Fulton L."/>
            <person name="McPherson J."/>
            <person name="Matsuda F."/>
            <person name="Wilson R."/>
            <person name="Scarpelli C."/>
            <person name="Gyapay G."/>
            <person name="Wincker P."/>
            <person name="Saurin W."/>
            <person name="Quetier F."/>
            <person name="Waterston R."/>
            <person name="Hood L."/>
            <person name="Weissenbach J."/>
        </authorList>
    </citation>
    <scope>NUCLEOTIDE SEQUENCE [LARGE SCALE GENOMIC DNA]</scope>
</reference>
<dbReference type="OpenTargets" id="ENSG00000170345"/>
<feature type="compositionally biased region" description="Basic and acidic residues" evidence="6">
    <location>
        <begin position="35"/>
        <end position="44"/>
    </location>
</feature>
<dbReference type="Bgee" id="ENSG00000170345">
    <property type="expression patterns" value="Expressed in mucosa of stomach and 204 other cell types or tissues"/>
</dbReference>
<feature type="non-terminal residue" evidence="8">
    <location>
        <position position="1"/>
    </location>
</feature>
<dbReference type="PROSITE" id="PS50217">
    <property type="entry name" value="BZIP"/>
    <property type="match status" value="1"/>
</dbReference>
<evidence type="ECO:0000256" key="2">
    <source>
        <dbReference type="ARBA" id="ARBA00023125"/>
    </source>
</evidence>
<dbReference type="InterPro" id="IPR000837">
    <property type="entry name" value="AP-1"/>
</dbReference>
<reference evidence="8" key="4">
    <citation type="submission" date="2025-08" db="UniProtKB">
        <authorList>
            <consortium name="Ensembl"/>
        </authorList>
    </citation>
    <scope>IDENTIFICATION</scope>
</reference>
<dbReference type="EMBL" id="AF111167">
    <property type="status" value="NOT_ANNOTATED_CDS"/>
    <property type="molecule type" value="Genomic_DNA"/>
</dbReference>
<evidence type="ECO:0000313" key="8">
    <source>
        <dbReference type="Ensembl" id="ENSP00000451786.1"/>
    </source>
</evidence>
<dbReference type="Proteomes" id="UP000005640">
    <property type="component" value="Chromosome 14"/>
</dbReference>
<dbReference type="HOGENOM" id="CLU_2548799_0_0_1"/>
<dbReference type="PANTHER" id="PTHR23351">
    <property type="entry name" value="FOS TRANSCRIPTION FACTOR-RELATED"/>
    <property type="match status" value="1"/>
</dbReference>
<reference evidence="8 9" key="3">
    <citation type="journal article" date="2004" name="Nature">
        <title>Finishing the euchromatic sequence of the human genome.</title>
        <authorList>
            <consortium name="International Human Genome Sequencing Consortium"/>
        </authorList>
    </citation>
    <scope>NUCLEOTIDE SEQUENCE [LARGE SCALE GENOMIC DNA]</scope>
</reference>
<dbReference type="Gene3D" id="1.20.5.170">
    <property type="match status" value="1"/>
</dbReference>
<evidence type="ECO:0000256" key="1">
    <source>
        <dbReference type="ARBA" id="ARBA00007619"/>
    </source>
</evidence>
<evidence type="ECO:0000313" key="9">
    <source>
        <dbReference type="Proteomes" id="UP000005640"/>
    </source>
</evidence>
<dbReference type="ExpressionAtlas" id="H0YJM3">
    <property type="expression patterns" value="baseline and differential"/>
</dbReference>
<dbReference type="SMR" id="H0YJM3"/>
<proteinExistence type="inferred from homology"/>
<evidence type="ECO:0000256" key="5">
    <source>
        <dbReference type="ARBA" id="ARBA00031103"/>
    </source>
</evidence>
<dbReference type="SUPFAM" id="SSF57959">
    <property type="entry name" value="Leucine zipper domain"/>
    <property type="match status" value="1"/>
</dbReference>
<dbReference type="HGNC" id="HGNC:3796">
    <property type="gene designation" value="FOS"/>
</dbReference>
<feature type="domain" description="BZIP" evidence="7">
    <location>
        <begin position="53"/>
        <end position="83"/>
    </location>
</feature>
<evidence type="ECO:0000256" key="3">
    <source>
        <dbReference type="ARBA" id="ARBA00023242"/>
    </source>
</evidence>
<accession>H0YJM3</accession>
<gene>
    <name evidence="8" type="primary">FOS</name>
</gene>
<reference evidence="8" key="5">
    <citation type="submission" date="2025-09" db="UniProtKB">
        <authorList>
            <consortium name="Ensembl"/>
        </authorList>
    </citation>
    <scope>IDENTIFICATION</scope>
</reference>
<dbReference type="VEuPathDB" id="HostDB:ENSG00000170345"/>
<protein>
    <recommendedName>
        <fullName evidence="4">Protein c-Fos</fullName>
    </recommendedName>
    <alternativeName>
        <fullName evidence="5">Cellular oncogene fos</fullName>
    </alternativeName>
</protein>
<keyword evidence="3" id="KW-0539">Nucleus</keyword>
<dbReference type="ChiTaRS" id="FOS">
    <property type="organism name" value="human"/>
</dbReference>
<comment type="similarity">
    <text evidence="1">Belongs to the bZIP family. Fos subfamily.</text>
</comment>
<dbReference type="GeneTree" id="ENSGT00940000159276"/>
<dbReference type="InterPro" id="IPR004827">
    <property type="entry name" value="bZIP"/>
</dbReference>
<evidence type="ECO:0000256" key="6">
    <source>
        <dbReference type="SAM" id="MobiDB-lite"/>
    </source>
</evidence>